<dbReference type="CDD" id="cd19086">
    <property type="entry name" value="AKR_AKR11C1"/>
    <property type="match status" value="1"/>
</dbReference>
<dbReference type="EC" id="1.1.1.-" evidence="2"/>
<evidence type="ECO:0000313" key="2">
    <source>
        <dbReference type="EMBL" id="QDU34774.1"/>
    </source>
</evidence>
<keyword evidence="2" id="KW-0560">Oxidoreductase</keyword>
<protein>
    <submittedName>
        <fullName evidence="2">General stress protein 69</fullName>
        <ecNumber evidence="2">1.1.1.-</ecNumber>
    </submittedName>
</protein>
<dbReference type="EMBL" id="CP036425">
    <property type="protein sequence ID" value="QDU34774.1"/>
    <property type="molecule type" value="Genomic_DNA"/>
</dbReference>
<name>A0A517YX28_9BACT</name>
<dbReference type="InterPro" id="IPR023210">
    <property type="entry name" value="NADP_OxRdtase_dom"/>
</dbReference>
<evidence type="ECO:0000313" key="3">
    <source>
        <dbReference type="Proteomes" id="UP000317369"/>
    </source>
</evidence>
<dbReference type="Proteomes" id="UP000317369">
    <property type="component" value="Chromosome"/>
</dbReference>
<dbReference type="GO" id="GO:0016491">
    <property type="term" value="F:oxidoreductase activity"/>
    <property type="evidence" value="ECO:0007669"/>
    <property type="project" value="UniProtKB-KW"/>
</dbReference>
<sequence>MIQKRNIPGTDLDISLLGFGNFTFGANWWGEFTDEQAVAVQNYAFDQGVNFFDSAPAYGNGTAELRLKDTITYAGRDNIIVSTKFGYDLSPPSGASRSEQSHRERPQDFSEAFIRKDLENSLKNLGTDFIDLYQAHNIKLEHYNDELLDTMNKLQTEGKIRHWGIAVGPAIGWREECWDAFNRYNAATVQTVFNMYEQDPGRECCEIAAARGRGGVISRVPTNSGMLDDEFSSPDHKFAQNDHRKFRDKNWLIYGLKKNDMIRPLAEALGLSLRQFAFRWLASQPAMVSVEPNILTNADIDDYAKVADGQGLPQDVLEKVQAWYDTDFDLGQEAHPCDHKSSITETGAISSQYIKPEIVTA</sequence>
<evidence type="ECO:0000259" key="1">
    <source>
        <dbReference type="Pfam" id="PF00248"/>
    </source>
</evidence>
<proteinExistence type="predicted"/>
<keyword evidence="3" id="KW-1185">Reference proteome</keyword>
<dbReference type="InterPro" id="IPR053135">
    <property type="entry name" value="AKR2_Oxidoreductase"/>
</dbReference>
<dbReference type="PANTHER" id="PTHR43312:SF1">
    <property type="entry name" value="NADP-DEPENDENT OXIDOREDUCTASE DOMAIN-CONTAINING PROTEIN"/>
    <property type="match status" value="1"/>
</dbReference>
<dbReference type="OrthoDB" id="9773828at2"/>
<dbReference type="InterPro" id="IPR036812">
    <property type="entry name" value="NAD(P)_OxRdtase_dom_sf"/>
</dbReference>
<dbReference type="AlphaFoldDB" id="A0A517YX28"/>
<dbReference type="RefSeq" id="WP_145079095.1">
    <property type="nucleotide sequence ID" value="NZ_CP036425.1"/>
</dbReference>
<dbReference type="Pfam" id="PF00248">
    <property type="entry name" value="Aldo_ket_red"/>
    <property type="match status" value="1"/>
</dbReference>
<feature type="domain" description="NADP-dependent oxidoreductase" evidence="1">
    <location>
        <begin position="17"/>
        <end position="322"/>
    </location>
</feature>
<organism evidence="2 3">
    <name type="scientific">Poriferisphaera corsica</name>
    <dbReference type="NCBI Taxonomy" id="2528020"/>
    <lineage>
        <taxon>Bacteria</taxon>
        <taxon>Pseudomonadati</taxon>
        <taxon>Planctomycetota</taxon>
        <taxon>Phycisphaerae</taxon>
        <taxon>Phycisphaerales</taxon>
        <taxon>Phycisphaeraceae</taxon>
        <taxon>Poriferisphaera</taxon>
    </lineage>
</organism>
<dbReference type="KEGG" id="pcor:KS4_28490"/>
<dbReference type="PANTHER" id="PTHR43312">
    <property type="entry name" value="D-THREO-ALDOSE 1-DEHYDROGENASE"/>
    <property type="match status" value="1"/>
</dbReference>
<reference evidence="2 3" key="1">
    <citation type="submission" date="2019-02" db="EMBL/GenBank/DDBJ databases">
        <title>Deep-cultivation of Planctomycetes and their phenomic and genomic characterization uncovers novel biology.</title>
        <authorList>
            <person name="Wiegand S."/>
            <person name="Jogler M."/>
            <person name="Boedeker C."/>
            <person name="Pinto D."/>
            <person name="Vollmers J."/>
            <person name="Rivas-Marin E."/>
            <person name="Kohn T."/>
            <person name="Peeters S.H."/>
            <person name="Heuer A."/>
            <person name="Rast P."/>
            <person name="Oberbeckmann S."/>
            <person name="Bunk B."/>
            <person name="Jeske O."/>
            <person name="Meyerdierks A."/>
            <person name="Storesund J.E."/>
            <person name="Kallscheuer N."/>
            <person name="Luecker S."/>
            <person name="Lage O.M."/>
            <person name="Pohl T."/>
            <person name="Merkel B.J."/>
            <person name="Hornburger P."/>
            <person name="Mueller R.-W."/>
            <person name="Bruemmer F."/>
            <person name="Labrenz M."/>
            <person name="Spormann A.M."/>
            <person name="Op den Camp H."/>
            <person name="Overmann J."/>
            <person name="Amann R."/>
            <person name="Jetten M.S.M."/>
            <person name="Mascher T."/>
            <person name="Medema M.H."/>
            <person name="Devos D.P."/>
            <person name="Kaster A.-K."/>
            <person name="Ovreas L."/>
            <person name="Rohde M."/>
            <person name="Galperin M.Y."/>
            <person name="Jogler C."/>
        </authorList>
    </citation>
    <scope>NUCLEOTIDE SEQUENCE [LARGE SCALE GENOMIC DNA]</scope>
    <source>
        <strain evidence="2 3">KS4</strain>
    </source>
</reference>
<dbReference type="Gene3D" id="3.20.20.100">
    <property type="entry name" value="NADP-dependent oxidoreductase domain"/>
    <property type="match status" value="1"/>
</dbReference>
<dbReference type="SUPFAM" id="SSF51430">
    <property type="entry name" value="NAD(P)-linked oxidoreductase"/>
    <property type="match status" value="1"/>
</dbReference>
<gene>
    <name evidence="2" type="primary">yhdN_3</name>
    <name evidence="2" type="ORF">KS4_28490</name>
</gene>
<accession>A0A517YX28</accession>